<dbReference type="PANTHER" id="PTHR30373:SF8">
    <property type="entry name" value="BLL7265 PROTEIN"/>
    <property type="match status" value="1"/>
</dbReference>
<dbReference type="EMBL" id="MLJW01000170">
    <property type="protein sequence ID" value="OIQ95268.1"/>
    <property type="molecule type" value="Genomic_DNA"/>
</dbReference>
<reference evidence="2" key="1">
    <citation type="submission" date="2016-10" db="EMBL/GenBank/DDBJ databases">
        <title>Sequence of Gallionella enrichment culture.</title>
        <authorList>
            <person name="Poehlein A."/>
            <person name="Muehling M."/>
            <person name="Daniel R."/>
        </authorList>
    </citation>
    <scope>NUCLEOTIDE SEQUENCE</scope>
</reference>
<dbReference type="Pfam" id="PF04536">
    <property type="entry name" value="TPM_phosphatase"/>
    <property type="match status" value="1"/>
</dbReference>
<evidence type="ECO:0000259" key="1">
    <source>
        <dbReference type="Pfam" id="PF04536"/>
    </source>
</evidence>
<organism evidence="2">
    <name type="scientific">mine drainage metagenome</name>
    <dbReference type="NCBI Taxonomy" id="410659"/>
    <lineage>
        <taxon>unclassified sequences</taxon>
        <taxon>metagenomes</taxon>
        <taxon>ecological metagenomes</taxon>
    </lineage>
</organism>
<gene>
    <name evidence="2" type="ORF">GALL_227470</name>
</gene>
<accession>A0A1J5RT65</accession>
<name>A0A1J5RT65_9ZZZZ</name>
<evidence type="ECO:0000313" key="2">
    <source>
        <dbReference type="EMBL" id="OIQ95268.1"/>
    </source>
</evidence>
<comment type="caution">
    <text evidence="2">The sequence shown here is derived from an EMBL/GenBank/DDBJ whole genome shotgun (WGS) entry which is preliminary data.</text>
</comment>
<feature type="domain" description="TPM" evidence="1">
    <location>
        <begin position="30"/>
        <end position="145"/>
    </location>
</feature>
<proteinExistence type="predicted"/>
<dbReference type="Gene3D" id="3.10.310.50">
    <property type="match status" value="1"/>
</dbReference>
<dbReference type="InterPro" id="IPR007621">
    <property type="entry name" value="TPM_dom"/>
</dbReference>
<sequence length="168" mass="19171">MSFKLIKRLFRHLLILPGVAKRYFPVASMRRIEAAIADSENQHSGEICFIVETNLHVLDILRDKSAKQRAIEMFSQMRVWDTEHNNGVLIYLLLADHDFEILADRGVHQHVGEDGWGKICHEMEAQFRRGQFEAGVLYGIARIGEHLAQHYSASGKNINELPNAPVII</sequence>
<dbReference type="PANTHER" id="PTHR30373">
    <property type="entry name" value="UPF0603 PROTEIN YGCG"/>
    <property type="match status" value="1"/>
</dbReference>
<dbReference type="AlphaFoldDB" id="A0A1J5RT65"/>
<protein>
    <recommendedName>
        <fullName evidence="1">TPM domain-containing protein</fullName>
    </recommendedName>
</protein>